<protein>
    <submittedName>
        <fullName evidence="2">Uncharacterized protein</fullName>
    </submittedName>
</protein>
<reference evidence="2 3" key="1">
    <citation type="journal article" date="2018" name="Evol. Lett.">
        <title>Horizontal gene cluster transfer increased hallucinogenic mushroom diversity.</title>
        <authorList>
            <person name="Reynolds H.T."/>
            <person name="Vijayakumar V."/>
            <person name="Gluck-Thaler E."/>
            <person name="Korotkin H.B."/>
            <person name="Matheny P.B."/>
            <person name="Slot J.C."/>
        </authorList>
    </citation>
    <scope>NUCLEOTIDE SEQUENCE [LARGE SCALE GENOMIC DNA]</scope>
    <source>
        <strain evidence="2 3">SRW20</strain>
    </source>
</reference>
<evidence type="ECO:0000256" key="1">
    <source>
        <dbReference type="SAM" id="MobiDB-lite"/>
    </source>
</evidence>
<feature type="compositionally biased region" description="Polar residues" evidence="1">
    <location>
        <begin position="142"/>
        <end position="154"/>
    </location>
</feature>
<feature type="compositionally biased region" description="Basic and acidic residues" evidence="1">
    <location>
        <begin position="160"/>
        <end position="170"/>
    </location>
</feature>
<dbReference type="InParanoid" id="A0A409YP63"/>
<dbReference type="OrthoDB" id="3068303at2759"/>
<dbReference type="AlphaFoldDB" id="A0A409YP63"/>
<sequence>MRDHLIPTCTISESLRQSSSYKKYPGSYLKKGQALSRRICKPKDAFASSSTFSMKGKSKFRQDDFPKGRTINGYSFSRNDSVTSPLTGCNICTSPNHFHRDCPHFGRFQTLRNANQVTLDLSEVEDIELSRVALTVDATTWDSSDRQSPFSTNRNYRRRLASEKKNKEVVNEEDTPLVPRRLRRARYRSRNKIDLPAGSLREKEEEEYSDSSEDSVVVGEYACCSAELQELTIIAARKGRHHPEGLGSVGVRALHTRAHVPSPLIEAIPARLGSGADITLISEEYFNLLPDKPPIKKGLHMKLYHLTGLARVLGYLKTSPFRAGSVCGQRYEGPSTSRRRFPILLRIWSR</sequence>
<evidence type="ECO:0000313" key="3">
    <source>
        <dbReference type="Proteomes" id="UP000284706"/>
    </source>
</evidence>
<keyword evidence="3" id="KW-1185">Reference proteome</keyword>
<dbReference type="EMBL" id="NHYE01000622">
    <property type="protein sequence ID" value="PPR04464.1"/>
    <property type="molecule type" value="Genomic_DNA"/>
</dbReference>
<dbReference type="Proteomes" id="UP000284706">
    <property type="component" value="Unassembled WGS sequence"/>
</dbReference>
<accession>A0A409YP63</accession>
<evidence type="ECO:0000313" key="2">
    <source>
        <dbReference type="EMBL" id="PPR04464.1"/>
    </source>
</evidence>
<organism evidence="2 3">
    <name type="scientific">Gymnopilus dilepis</name>
    <dbReference type="NCBI Taxonomy" id="231916"/>
    <lineage>
        <taxon>Eukaryota</taxon>
        <taxon>Fungi</taxon>
        <taxon>Dikarya</taxon>
        <taxon>Basidiomycota</taxon>
        <taxon>Agaricomycotina</taxon>
        <taxon>Agaricomycetes</taxon>
        <taxon>Agaricomycetidae</taxon>
        <taxon>Agaricales</taxon>
        <taxon>Agaricineae</taxon>
        <taxon>Hymenogastraceae</taxon>
        <taxon>Gymnopilus</taxon>
    </lineage>
</organism>
<gene>
    <name evidence="2" type="ORF">CVT26_002241</name>
</gene>
<dbReference type="STRING" id="231916.A0A409YP63"/>
<comment type="caution">
    <text evidence="2">The sequence shown here is derived from an EMBL/GenBank/DDBJ whole genome shotgun (WGS) entry which is preliminary data.</text>
</comment>
<name>A0A409YP63_9AGAR</name>
<proteinExistence type="predicted"/>
<feature type="region of interest" description="Disordered" evidence="1">
    <location>
        <begin position="142"/>
        <end position="174"/>
    </location>
</feature>